<sequence>MPKSIISCQQQQNRENKKRNKKLAITSAFNFLVFNSGNKATIEIENEFVLMHIAKRFYTPIRVTC</sequence>
<dbReference type="Proteomes" id="UP000276133">
    <property type="component" value="Unassembled WGS sequence"/>
</dbReference>
<proteinExistence type="predicted"/>
<name>A0A3M7SCV7_BRAPC</name>
<keyword evidence="2" id="KW-1185">Reference proteome</keyword>
<organism evidence="1 2">
    <name type="scientific">Brachionus plicatilis</name>
    <name type="common">Marine rotifer</name>
    <name type="synonym">Brachionus muelleri</name>
    <dbReference type="NCBI Taxonomy" id="10195"/>
    <lineage>
        <taxon>Eukaryota</taxon>
        <taxon>Metazoa</taxon>
        <taxon>Spiralia</taxon>
        <taxon>Gnathifera</taxon>
        <taxon>Rotifera</taxon>
        <taxon>Eurotatoria</taxon>
        <taxon>Monogononta</taxon>
        <taxon>Pseudotrocha</taxon>
        <taxon>Ploima</taxon>
        <taxon>Brachionidae</taxon>
        <taxon>Brachionus</taxon>
    </lineage>
</organism>
<protein>
    <submittedName>
        <fullName evidence="1">Uncharacterized protein</fullName>
    </submittedName>
</protein>
<dbReference type="AlphaFoldDB" id="A0A3M7SCV7"/>
<evidence type="ECO:0000313" key="2">
    <source>
        <dbReference type="Proteomes" id="UP000276133"/>
    </source>
</evidence>
<comment type="caution">
    <text evidence="1">The sequence shown here is derived from an EMBL/GenBank/DDBJ whole genome shotgun (WGS) entry which is preliminary data.</text>
</comment>
<reference evidence="1 2" key="1">
    <citation type="journal article" date="2018" name="Sci. Rep.">
        <title>Genomic signatures of local adaptation to the degree of environmental predictability in rotifers.</title>
        <authorList>
            <person name="Franch-Gras L."/>
            <person name="Hahn C."/>
            <person name="Garcia-Roger E.M."/>
            <person name="Carmona M.J."/>
            <person name="Serra M."/>
            <person name="Gomez A."/>
        </authorList>
    </citation>
    <scope>NUCLEOTIDE SEQUENCE [LARGE SCALE GENOMIC DNA]</scope>
    <source>
        <strain evidence="1">HYR1</strain>
    </source>
</reference>
<evidence type="ECO:0000313" key="1">
    <source>
        <dbReference type="EMBL" id="RNA33378.1"/>
    </source>
</evidence>
<dbReference type="EMBL" id="REGN01001648">
    <property type="protein sequence ID" value="RNA33378.1"/>
    <property type="molecule type" value="Genomic_DNA"/>
</dbReference>
<accession>A0A3M7SCV7</accession>
<gene>
    <name evidence="1" type="ORF">BpHYR1_000354</name>
</gene>